<keyword evidence="3" id="KW-1185">Reference proteome</keyword>
<dbReference type="EMBL" id="JBEPLM010000007">
    <property type="protein sequence ID" value="MET3594648.1"/>
    <property type="molecule type" value="Genomic_DNA"/>
</dbReference>
<evidence type="ECO:0000256" key="1">
    <source>
        <dbReference type="SAM" id="SignalP"/>
    </source>
</evidence>
<dbReference type="RefSeq" id="WP_354416092.1">
    <property type="nucleotide sequence ID" value="NZ_JBEPLM010000007.1"/>
</dbReference>
<protein>
    <submittedName>
        <fullName evidence="2">Uncharacterized protein</fullName>
    </submittedName>
</protein>
<gene>
    <name evidence="2" type="ORF">ABID26_004056</name>
</gene>
<comment type="caution">
    <text evidence="2">The sequence shown here is derived from an EMBL/GenBank/DDBJ whole genome shotgun (WGS) entry which is preliminary data.</text>
</comment>
<keyword evidence="1" id="KW-0732">Signal</keyword>
<reference evidence="2 3" key="1">
    <citation type="submission" date="2024-06" db="EMBL/GenBank/DDBJ databases">
        <title>Genomic Encyclopedia of Type Strains, Phase IV (KMG-IV): sequencing the most valuable type-strain genomes for metagenomic binning, comparative biology and taxonomic classification.</title>
        <authorList>
            <person name="Goeker M."/>
        </authorList>
    </citation>
    <scope>NUCLEOTIDE SEQUENCE [LARGE SCALE GENOMIC DNA]</scope>
    <source>
        <strain evidence="2 3">DSM 29846</strain>
    </source>
</reference>
<organism evidence="2 3">
    <name type="scientific">Mesorhizobium shonense</name>
    <dbReference type="NCBI Taxonomy" id="1209948"/>
    <lineage>
        <taxon>Bacteria</taxon>
        <taxon>Pseudomonadati</taxon>
        <taxon>Pseudomonadota</taxon>
        <taxon>Alphaproteobacteria</taxon>
        <taxon>Hyphomicrobiales</taxon>
        <taxon>Phyllobacteriaceae</taxon>
        <taxon>Mesorhizobium</taxon>
    </lineage>
</organism>
<evidence type="ECO:0000313" key="2">
    <source>
        <dbReference type="EMBL" id="MET3594648.1"/>
    </source>
</evidence>
<accession>A0ABV2HWE4</accession>
<feature type="signal peptide" evidence="1">
    <location>
        <begin position="1"/>
        <end position="21"/>
    </location>
</feature>
<feature type="chain" id="PRO_5045178379" evidence="1">
    <location>
        <begin position="22"/>
        <end position="170"/>
    </location>
</feature>
<evidence type="ECO:0000313" key="3">
    <source>
        <dbReference type="Proteomes" id="UP001549036"/>
    </source>
</evidence>
<name>A0ABV2HWE4_9HYPH</name>
<sequence>MKKTALLVAIFAATITSEAQSASRMYVNTNKFEGRYVCHPIAAGGIAWSIKSKKWIGTGFQLDGSESLVLTLKAQGVKAQKNGMGEDEDAMSYKVDVLGMPAGIPMSCLDEDNYIGAVDGFLGCDLILYQLRMNMDELRYMTIRDTGFINGQDATDATPSINIGTCRKVD</sequence>
<dbReference type="Proteomes" id="UP001549036">
    <property type="component" value="Unassembled WGS sequence"/>
</dbReference>
<proteinExistence type="predicted"/>